<name>A0A0M2UYJ5_9BACT</name>
<proteinExistence type="predicted"/>
<evidence type="ECO:0000313" key="1">
    <source>
        <dbReference type="EMBL" id="KKO21153.1"/>
    </source>
</evidence>
<dbReference type="AlphaFoldDB" id="A0A0M2UYJ5"/>
<sequence>MGVAPCTNGITVEFGCQFRVELTDSSLAGYFKGILQVTAGKGERVMRTINMRVNVSK</sequence>
<dbReference type="EMBL" id="LAQJ01000015">
    <property type="protein sequence ID" value="KKO21153.1"/>
    <property type="molecule type" value="Genomic_DNA"/>
</dbReference>
<organism evidence="1 2">
    <name type="scientific">Candidatus Brocadia fulgida</name>
    <dbReference type="NCBI Taxonomy" id="380242"/>
    <lineage>
        <taxon>Bacteria</taxon>
        <taxon>Pseudomonadati</taxon>
        <taxon>Planctomycetota</taxon>
        <taxon>Candidatus Brocadiia</taxon>
        <taxon>Candidatus Brocadiales</taxon>
        <taxon>Candidatus Brocadiaceae</taxon>
        <taxon>Candidatus Brocadia</taxon>
    </lineage>
</organism>
<protein>
    <submittedName>
        <fullName evidence="1">Uncharacterized protein</fullName>
    </submittedName>
</protein>
<reference evidence="1 2" key="1">
    <citation type="journal article" date="2013" name="BMC Microbiol.">
        <title>Identification of the type II cytochrome c maturation pathway in anammox bacteria by comparative genomics.</title>
        <authorList>
            <person name="Ferousi C."/>
            <person name="Speth D.R."/>
            <person name="Reimann J."/>
            <person name="Op den Camp H.J."/>
            <person name="Allen J.W."/>
            <person name="Keltjens J.T."/>
            <person name="Jetten M.S."/>
        </authorList>
    </citation>
    <scope>NUCLEOTIDE SEQUENCE [LARGE SCALE GENOMIC DNA]</scope>
    <source>
        <strain evidence="1">RU1</strain>
    </source>
</reference>
<keyword evidence="2" id="KW-1185">Reference proteome</keyword>
<comment type="caution">
    <text evidence="1">The sequence shown here is derived from an EMBL/GenBank/DDBJ whole genome shotgun (WGS) entry which is preliminary data.</text>
</comment>
<dbReference type="Proteomes" id="UP000034954">
    <property type="component" value="Unassembled WGS sequence"/>
</dbReference>
<evidence type="ECO:0000313" key="2">
    <source>
        <dbReference type="Proteomes" id="UP000034954"/>
    </source>
</evidence>
<accession>A0A0M2UYJ5</accession>
<gene>
    <name evidence="1" type="ORF">BROFUL_00114</name>
</gene>